<evidence type="ECO:0000313" key="2">
    <source>
        <dbReference type="Proteomes" id="UP001165083"/>
    </source>
</evidence>
<protein>
    <submittedName>
        <fullName evidence="1">Unnamed protein product</fullName>
    </submittedName>
</protein>
<dbReference type="OrthoDB" id="2131500at2759"/>
<name>A0A9W6WST2_9STRA</name>
<keyword evidence="2" id="KW-1185">Reference proteome</keyword>
<dbReference type="EMBL" id="BSXW01000572">
    <property type="protein sequence ID" value="GMF25792.1"/>
    <property type="molecule type" value="Genomic_DNA"/>
</dbReference>
<dbReference type="AlphaFoldDB" id="A0A9W6WST2"/>
<dbReference type="SUPFAM" id="SSF52540">
    <property type="entry name" value="P-loop containing nucleoside triphosphate hydrolases"/>
    <property type="match status" value="1"/>
</dbReference>
<evidence type="ECO:0000313" key="1">
    <source>
        <dbReference type="EMBL" id="GMF25792.1"/>
    </source>
</evidence>
<gene>
    <name evidence="1" type="ORF">Plil01_001067600</name>
</gene>
<sequence>MTDRFDQAAASKVFNDWETSKYHPKLSEAQIKSIAGGTDRASYNKWKEEYEPKEVKEKKDGKEKEKKSPLDILKEKLIDLVKDKYKREFQSGVIYENMLPYYYVRKYDDPATFLNFIKLDYNYIGFKNGISDLSNATFILTADIVENIQVRTYIDSEFEINDDHAPVLDQYLRFQFDDETIEFIYFMIGRSMTKLNDKFDFMVFLFGEGRSVLTKSSVDYLNMLKKQIICCDDMNNLAKTLPKADFLSMGTRGSVQCPVKGKGSIPVHDWDIPTIINSNKLPNYKDESGEVVRRFMVANFEKIVPEESRNTNLENEIKDQEFGVFLHRCRSTYLKFCSKYKNKGVETFCPVSFIEIRNLLRMATNNTYQFIFDKCKYEEGASISVPQLNKAMKAYIKDKYEMNKTPKDKINISNVMLVDNRYVENKLNICKSCRNQHKKGCCDKYDRLNQSKIYVIQNITFSYGIPDDD</sequence>
<accession>A0A9W6WST2</accession>
<dbReference type="Gene3D" id="3.40.50.300">
    <property type="entry name" value="P-loop containing nucleotide triphosphate hydrolases"/>
    <property type="match status" value="1"/>
</dbReference>
<dbReference type="Proteomes" id="UP001165083">
    <property type="component" value="Unassembled WGS sequence"/>
</dbReference>
<dbReference type="InterPro" id="IPR027417">
    <property type="entry name" value="P-loop_NTPase"/>
</dbReference>
<organism evidence="1 2">
    <name type="scientific">Phytophthora lilii</name>
    <dbReference type="NCBI Taxonomy" id="2077276"/>
    <lineage>
        <taxon>Eukaryota</taxon>
        <taxon>Sar</taxon>
        <taxon>Stramenopiles</taxon>
        <taxon>Oomycota</taxon>
        <taxon>Peronosporomycetes</taxon>
        <taxon>Peronosporales</taxon>
        <taxon>Peronosporaceae</taxon>
        <taxon>Phytophthora</taxon>
    </lineage>
</organism>
<comment type="caution">
    <text evidence="1">The sequence shown here is derived from an EMBL/GenBank/DDBJ whole genome shotgun (WGS) entry which is preliminary data.</text>
</comment>
<reference evidence="1" key="1">
    <citation type="submission" date="2023-04" db="EMBL/GenBank/DDBJ databases">
        <title>Phytophthora lilii NBRC 32176.</title>
        <authorList>
            <person name="Ichikawa N."/>
            <person name="Sato H."/>
            <person name="Tonouchi N."/>
        </authorList>
    </citation>
    <scope>NUCLEOTIDE SEQUENCE</scope>
    <source>
        <strain evidence="1">NBRC 32176</strain>
    </source>
</reference>
<proteinExistence type="predicted"/>